<organism evidence="1 2">
    <name type="scientific">Dendrobium thyrsiflorum</name>
    <name type="common">Pinecone-like raceme dendrobium</name>
    <name type="synonym">Orchid</name>
    <dbReference type="NCBI Taxonomy" id="117978"/>
    <lineage>
        <taxon>Eukaryota</taxon>
        <taxon>Viridiplantae</taxon>
        <taxon>Streptophyta</taxon>
        <taxon>Embryophyta</taxon>
        <taxon>Tracheophyta</taxon>
        <taxon>Spermatophyta</taxon>
        <taxon>Magnoliopsida</taxon>
        <taxon>Liliopsida</taxon>
        <taxon>Asparagales</taxon>
        <taxon>Orchidaceae</taxon>
        <taxon>Epidendroideae</taxon>
        <taxon>Malaxideae</taxon>
        <taxon>Dendrobiinae</taxon>
        <taxon>Dendrobium</taxon>
    </lineage>
</organism>
<gene>
    <name evidence="1" type="ORF">M5K25_006083</name>
</gene>
<dbReference type="PANTHER" id="PTHR12741:SF106">
    <property type="entry name" value="CALLOSE SYNTHASE 5"/>
    <property type="match status" value="1"/>
</dbReference>
<name>A0ABD0VHK7_DENTH</name>
<proteinExistence type="predicted"/>
<protein>
    <submittedName>
        <fullName evidence="1">Uncharacterized protein</fullName>
    </submittedName>
</protein>
<dbReference type="Proteomes" id="UP001552299">
    <property type="component" value="Unassembled WGS sequence"/>
</dbReference>
<comment type="caution">
    <text evidence="1">The sequence shown here is derived from an EMBL/GenBank/DDBJ whole genome shotgun (WGS) entry which is preliminary data.</text>
</comment>
<evidence type="ECO:0000313" key="1">
    <source>
        <dbReference type="EMBL" id="KAL0922121.1"/>
    </source>
</evidence>
<dbReference type="AlphaFoldDB" id="A0ABD0VHK7"/>
<accession>A0ABD0VHK7</accession>
<sequence>MMKKMIEMQSKASPTIPRAESKGKKILEEMIRKLVEIQSKTPPTVPITNPNQDLNGIPLAESKRKEIERKEFGENISFHQEPPLRAPRRWKIRFSNGGTGGRQFYHGGGGVVNYYERLFGQGEWTIRGGGRAKPWGLGHMRRMEERGGALQAIDMNQDYYWEEALKMMNLLEEFNEDHGLRPPTILSVHGHIFT</sequence>
<evidence type="ECO:0000313" key="2">
    <source>
        <dbReference type="Proteomes" id="UP001552299"/>
    </source>
</evidence>
<dbReference type="EMBL" id="JANQDX010000006">
    <property type="protein sequence ID" value="KAL0922121.1"/>
    <property type="molecule type" value="Genomic_DNA"/>
</dbReference>
<dbReference type="PANTHER" id="PTHR12741">
    <property type="entry name" value="LYST-INTERACTING PROTEIN LIP5 DOPAMINE RESPONSIVE PROTEIN DRG-1"/>
    <property type="match status" value="1"/>
</dbReference>
<reference evidence="1 2" key="1">
    <citation type="journal article" date="2024" name="Plant Biotechnol. J.">
        <title>Dendrobium thyrsiflorum genome and its molecular insights into genes involved in important horticultural traits.</title>
        <authorList>
            <person name="Chen B."/>
            <person name="Wang J.Y."/>
            <person name="Zheng P.J."/>
            <person name="Li K.L."/>
            <person name="Liang Y.M."/>
            <person name="Chen X.F."/>
            <person name="Zhang C."/>
            <person name="Zhao X."/>
            <person name="He X."/>
            <person name="Zhang G.Q."/>
            <person name="Liu Z.J."/>
            <person name="Xu Q."/>
        </authorList>
    </citation>
    <scope>NUCLEOTIDE SEQUENCE [LARGE SCALE GENOMIC DNA]</scope>
    <source>
        <strain evidence="1">GZMU011</strain>
    </source>
</reference>
<keyword evidence="2" id="KW-1185">Reference proteome</keyword>